<evidence type="ECO:0000256" key="5">
    <source>
        <dbReference type="ARBA" id="ARBA00022519"/>
    </source>
</evidence>
<evidence type="ECO:0000256" key="1">
    <source>
        <dbReference type="ARBA" id="ARBA00000085"/>
    </source>
</evidence>
<evidence type="ECO:0000256" key="15">
    <source>
        <dbReference type="ARBA" id="ARBA00023136"/>
    </source>
</evidence>
<dbReference type="PROSITE" id="PS50110">
    <property type="entry name" value="RESPONSE_REGULATORY"/>
    <property type="match status" value="1"/>
</dbReference>
<feature type="signal peptide" evidence="18">
    <location>
        <begin position="1"/>
        <end position="22"/>
    </location>
</feature>
<dbReference type="InterPro" id="IPR036890">
    <property type="entry name" value="HATPase_C_sf"/>
</dbReference>
<dbReference type="Pfam" id="PF00072">
    <property type="entry name" value="Response_reg"/>
    <property type="match status" value="1"/>
</dbReference>
<dbReference type="Gene3D" id="1.20.120.160">
    <property type="entry name" value="HPT domain"/>
    <property type="match status" value="1"/>
</dbReference>
<evidence type="ECO:0000259" key="19">
    <source>
        <dbReference type="PROSITE" id="PS50109"/>
    </source>
</evidence>
<comment type="catalytic activity">
    <reaction evidence="1">
        <text>ATP + protein L-histidine = ADP + protein N-phospho-L-histidine.</text>
        <dbReference type="EC" id="2.7.13.3"/>
    </reaction>
</comment>
<evidence type="ECO:0000313" key="24">
    <source>
        <dbReference type="EMBL" id="SFD84858.1"/>
    </source>
</evidence>
<evidence type="ECO:0000256" key="3">
    <source>
        <dbReference type="ARBA" id="ARBA00012438"/>
    </source>
</evidence>
<dbReference type="InterPro" id="IPR001638">
    <property type="entry name" value="Solute-binding_3/MltF_N"/>
</dbReference>
<dbReference type="NCBIfam" id="TIGR00229">
    <property type="entry name" value="sensory_box"/>
    <property type="match status" value="1"/>
</dbReference>
<dbReference type="PROSITE" id="PS50109">
    <property type="entry name" value="HIS_KIN"/>
    <property type="match status" value="1"/>
</dbReference>
<feature type="domain" description="Response regulatory" evidence="20">
    <location>
        <begin position="953"/>
        <end position="1072"/>
    </location>
</feature>
<reference evidence="24 25" key="1">
    <citation type="submission" date="2016-10" db="EMBL/GenBank/DDBJ databases">
        <authorList>
            <person name="Varghese N."/>
            <person name="Submissions S."/>
        </authorList>
    </citation>
    <scope>NUCLEOTIDE SEQUENCE [LARGE SCALE GENOMIC DNA]</scope>
    <source>
        <strain evidence="24 25">LMG 18378</strain>
    </source>
</reference>
<dbReference type="PANTHER" id="PTHR43047:SF72">
    <property type="entry name" value="OSMOSENSING HISTIDINE PROTEIN KINASE SLN1"/>
    <property type="match status" value="1"/>
</dbReference>
<dbReference type="GO" id="GO:0005886">
    <property type="term" value="C:plasma membrane"/>
    <property type="evidence" value="ECO:0007669"/>
    <property type="project" value="UniProtKB-SubCell"/>
</dbReference>
<dbReference type="Pfam" id="PF02518">
    <property type="entry name" value="HATPase_c"/>
    <property type="match status" value="1"/>
</dbReference>
<keyword evidence="7" id="KW-0808">Transferase</keyword>
<dbReference type="InterPro" id="IPR000014">
    <property type="entry name" value="PAS"/>
</dbReference>
<evidence type="ECO:0000256" key="17">
    <source>
        <dbReference type="PROSITE-ProRule" id="PRU00169"/>
    </source>
</evidence>
<evidence type="ECO:0000313" key="25">
    <source>
        <dbReference type="Proteomes" id="UP000183385"/>
    </source>
</evidence>
<dbReference type="EC" id="2.7.13.3" evidence="3"/>
<dbReference type="SUPFAM" id="SSF47226">
    <property type="entry name" value="Histidine-containing phosphotransfer domain, HPT domain"/>
    <property type="match status" value="1"/>
</dbReference>
<dbReference type="Gene3D" id="3.40.190.10">
    <property type="entry name" value="Periplasmic binding protein-like II"/>
    <property type="match status" value="4"/>
</dbReference>
<evidence type="ECO:0000256" key="4">
    <source>
        <dbReference type="ARBA" id="ARBA00022475"/>
    </source>
</evidence>
<evidence type="ECO:0000256" key="7">
    <source>
        <dbReference type="ARBA" id="ARBA00022679"/>
    </source>
</evidence>
<feature type="modified residue" description="Phosphohistidine" evidence="16">
    <location>
        <position position="1139"/>
    </location>
</feature>
<dbReference type="SMART" id="SM00091">
    <property type="entry name" value="PAS"/>
    <property type="match status" value="1"/>
</dbReference>
<dbReference type="InterPro" id="IPR003594">
    <property type="entry name" value="HATPase_dom"/>
</dbReference>
<dbReference type="CDD" id="cd13707">
    <property type="entry name" value="PBP2_BvgS_D2"/>
    <property type="match status" value="1"/>
</dbReference>
<dbReference type="PROSITE" id="PS50113">
    <property type="entry name" value="PAC"/>
    <property type="match status" value="1"/>
</dbReference>
<feature type="domain" description="PAC" evidence="22">
    <location>
        <begin position="644"/>
        <end position="695"/>
    </location>
</feature>
<keyword evidence="9 18" id="KW-0732">Signal</keyword>
<keyword evidence="4" id="KW-1003">Cell membrane</keyword>
<dbReference type="InterPro" id="IPR004358">
    <property type="entry name" value="Sig_transdc_His_kin-like_C"/>
</dbReference>
<dbReference type="RefSeq" id="WP_074985347.1">
    <property type="nucleotide sequence ID" value="NZ_FOLS01000041.1"/>
</dbReference>
<dbReference type="Gene3D" id="3.30.565.10">
    <property type="entry name" value="Histidine kinase-like ATPase, C-terminal domain"/>
    <property type="match status" value="1"/>
</dbReference>
<dbReference type="SMART" id="SM00387">
    <property type="entry name" value="HATPase_c"/>
    <property type="match status" value="1"/>
</dbReference>
<dbReference type="PANTHER" id="PTHR43047">
    <property type="entry name" value="TWO-COMPONENT HISTIDINE PROTEIN KINASE"/>
    <property type="match status" value="1"/>
</dbReference>
<feature type="modified residue" description="4-aspartylphosphate" evidence="17">
    <location>
        <position position="1002"/>
    </location>
</feature>
<evidence type="ECO:0000256" key="18">
    <source>
        <dbReference type="SAM" id="SignalP"/>
    </source>
</evidence>
<evidence type="ECO:0000256" key="16">
    <source>
        <dbReference type="PROSITE-ProRule" id="PRU00110"/>
    </source>
</evidence>
<dbReference type="InterPro" id="IPR000700">
    <property type="entry name" value="PAS-assoc_C"/>
</dbReference>
<evidence type="ECO:0000256" key="2">
    <source>
        <dbReference type="ARBA" id="ARBA00004429"/>
    </source>
</evidence>
<evidence type="ECO:0000256" key="13">
    <source>
        <dbReference type="ARBA" id="ARBA00022989"/>
    </source>
</evidence>
<name>A0AAQ1KMQ0_9PSED</name>
<dbReference type="SMART" id="SM00448">
    <property type="entry name" value="REC"/>
    <property type="match status" value="1"/>
</dbReference>
<evidence type="ECO:0000256" key="12">
    <source>
        <dbReference type="ARBA" id="ARBA00022840"/>
    </source>
</evidence>
<dbReference type="Gene3D" id="3.40.50.2300">
    <property type="match status" value="1"/>
</dbReference>
<evidence type="ECO:0000259" key="20">
    <source>
        <dbReference type="PROSITE" id="PS50110"/>
    </source>
</evidence>
<feature type="chain" id="PRO_5042873065" description="histidine kinase" evidence="18">
    <location>
        <begin position="23"/>
        <end position="1198"/>
    </location>
</feature>
<dbReference type="Gene3D" id="3.30.450.20">
    <property type="entry name" value="PAS domain"/>
    <property type="match status" value="1"/>
</dbReference>
<dbReference type="CDD" id="cd16922">
    <property type="entry name" value="HATPase_EvgS-ArcB-TorS-like"/>
    <property type="match status" value="1"/>
</dbReference>
<dbReference type="CDD" id="cd17546">
    <property type="entry name" value="REC_hyHK_CKI1_RcsC-like"/>
    <property type="match status" value="1"/>
</dbReference>
<dbReference type="InterPro" id="IPR011006">
    <property type="entry name" value="CheY-like_superfamily"/>
</dbReference>
<dbReference type="SUPFAM" id="SSF55785">
    <property type="entry name" value="PYP-like sensor domain (PAS domain)"/>
    <property type="match status" value="1"/>
</dbReference>
<dbReference type="SUPFAM" id="SSF55874">
    <property type="entry name" value="ATPase domain of HSP90 chaperone/DNA topoisomerase II/histidine kinase"/>
    <property type="match status" value="1"/>
</dbReference>
<keyword evidence="6 17" id="KW-0597">Phosphoprotein</keyword>
<dbReference type="GO" id="GO:0005524">
    <property type="term" value="F:ATP binding"/>
    <property type="evidence" value="ECO:0007669"/>
    <property type="project" value="UniProtKB-KW"/>
</dbReference>
<dbReference type="SUPFAM" id="SSF47384">
    <property type="entry name" value="Homodimeric domain of signal transducing histidine kinase"/>
    <property type="match status" value="1"/>
</dbReference>
<keyword evidence="25" id="KW-1185">Reference proteome</keyword>
<dbReference type="InterPro" id="IPR036097">
    <property type="entry name" value="HisK_dim/P_sf"/>
</dbReference>
<evidence type="ECO:0000256" key="8">
    <source>
        <dbReference type="ARBA" id="ARBA00022692"/>
    </source>
</evidence>
<dbReference type="SUPFAM" id="SSF53850">
    <property type="entry name" value="Periplasmic binding protein-like II"/>
    <property type="match status" value="2"/>
</dbReference>
<evidence type="ECO:0000256" key="10">
    <source>
        <dbReference type="ARBA" id="ARBA00022741"/>
    </source>
</evidence>
<dbReference type="InterPro" id="IPR049871">
    <property type="entry name" value="BvgS-like_periplasmic2"/>
</dbReference>
<dbReference type="GO" id="GO:0009927">
    <property type="term" value="F:histidine phosphotransfer kinase activity"/>
    <property type="evidence" value="ECO:0007669"/>
    <property type="project" value="TreeGrafter"/>
</dbReference>
<dbReference type="InterPro" id="IPR035965">
    <property type="entry name" value="PAS-like_dom_sf"/>
</dbReference>
<dbReference type="GO" id="GO:0000155">
    <property type="term" value="F:phosphorelay sensor kinase activity"/>
    <property type="evidence" value="ECO:0007669"/>
    <property type="project" value="InterPro"/>
</dbReference>
<evidence type="ECO:0000259" key="22">
    <source>
        <dbReference type="PROSITE" id="PS50113"/>
    </source>
</evidence>
<keyword evidence="12" id="KW-0067">ATP-binding</keyword>
<dbReference type="SUPFAM" id="SSF52172">
    <property type="entry name" value="CheY-like"/>
    <property type="match status" value="1"/>
</dbReference>
<keyword evidence="10" id="KW-0547">Nucleotide-binding</keyword>
<keyword evidence="11 24" id="KW-0418">Kinase</keyword>
<dbReference type="Pfam" id="PF00512">
    <property type="entry name" value="HisKA"/>
    <property type="match status" value="1"/>
</dbReference>
<evidence type="ECO:0000256" key="6">
    <source>
        <dbReference type="ARBA" id="ARBA00022553"/>
    </source>
</evidence>
<dbReference type="PRINTS" id="PR00344">
    <property type="entry name" value="BCTRLSENSOR"/>
</dbReference>
<dbReference type="PROSITE" id="PS50894">
    <property type="entry name" value="HPT"/>
    <property type="match status" value="1"/>
</dbReference>
<dbReference type="InterPro" id="IPR036641">
    <property type="entry name" value="HPT_dom_sf"/>
</dbReference>
<feature type="domain" description="Histidine kinase" evidence="19">
    <location>
        <begin position="713"/>
        <end position="932"/>
    </location>
</feature>
<organism evidence="24 25">
    <name type="scientific">Pseudomonas citronellolis</name>
    <dbReference type="NCBI Taxonomy" id="53408"/>
    <lineage>
        <taxon>Bacteria</taxon>
        <taxon>Pseudomonadati</taxon>
        <taxon>Pseudomonadota</taxon>
        <taxon>Gammaproteobacteria</taxon>
        <taxon>Pseudomonadales</taxon>
        <taxon>Pseudomonadaceae</taxon>
        <taxon>Pseudomonas</taxon>
    </lineage>
</organism>
<dbReference type="PROSITE" id="PS50112">
    <property type="entry name" value="PAS"/>
    <property type="match status" value="1"/>
</dbReference>
<dbReference type="CDD" id="cd00130">
    <property type="entry name" value="PAS"/>
    <property type="match status" value="1"/>
</dbReference>
<feature type="domain" description="HPt" evidence="23">
    <location>
        <begin position="1100"/>
        <end position="1198"/>
    </location>
</feature>
<dbReference type="Pfam" id="PF00497">
    <property type="entry name" value="SBP_bac_3"/>
    <property type="match status" value="1"/>
</dbReference>
<evidence type="ECO:0000256" key="9">
    <source>
        <dbReference type="ARBA" id="ARBA00022729"/>
    </source>
</evidence>
<keyword evidence="14" id="KW-0902">Two-component regulatory system</keyword>
<keyword evidence="15" id="KW-0472">Membrane</keyword>
<comment type="subcellular location">
    <subcellularLocation>
        <location evidence="2">Cell inner membrane</location>
        <topology evidence="2">Multi-pass membrane protein</topology>
    </subcellularLocation>
</comment>
<dbReference type="EMBL" id="FOLS01000041">
    <property type="protein sequence ID" value="SFD84858.1"/>
    <property type="molecule type" value="Genomic_DNA"/>
</dbReference>
<dbReference type="SMART" id="SM00388">
    <property type="entry name" value="HisKA"/>
    <property type="match status" value="1"/>
</dbReference>
<dbReference type="InterPro" id="IPR008207">
    <property type="entry name" value="Sig_transdc_His_kin_Hpt_dom"/>
</dbReference>
<dbReference type="FunFam" id="3.30.565.10:FF:000010">
    <property type="entry name" value="Sensor histidine kinase RcsC"/>
    <property type="match status" value="1"/>
</dbReference>
<dbReference type="InterPro" id="IPR001789">
    <property type="entry name" value="Sig_transdc_resp-reg_receiver"/>
</dbReference>
<dbReference type="Pfam" id="PF01627">
    <property type="entry name" value="Hpt"/>
    <property type="match status" value="1"/>
</dbReference>
<proteinExistence type="predicted"/>
<keyword evidence="8" id="KW-0812">Transmembrane</keyword>
<accession>A0AAQ1KMQ0</accession>
<dbReference type="CDD" id="cd13705">
    <property type="entry name" value="PBP2_BvgS_D1"/>
    <property type="match status" value="1"/>
</dbReference>
<feature type="domain" description="PAS" evidence="21">
    <location>
        <begin position="568"/>
        <end position="640"/>
    </location>
</feature>
<dbReference type="Pfam" id="PF08448">
    <property type="entry name" value="PAS_4"/>
    <property type="match status" value="1"/>
</dbReference>
<evidence type="ECO:0000259" key="21">
    <source>
        <dbReference type="PROSITE" id="PS50112"/>
    </source>
</evidence>
<dbReference type="SMART" id="SM00062">
    <property type="entry name" value="PBPb"/>
    <property type="match status" value="2"/>
</dbReference>
<keyword evidence="13" id="KW-1133">Transmembrane helix</keyword>
<dbReference type="InterPro" id="IPR049870">
    <property type="entry name" value="BvgS-like_periplasmic1"/>
</dbReference>
<protein>
    <recommendedName>
        <fullName evidence="3">histidine kinase</fullName>
        <ecNumber evidence="3">2.7.13.3</ecNumber>
    </recommendedName>
</protein>
<evidence type="ECO:0000259" key="23">
    <source>
        <dbReference type="PROSITE" id="PS50894"/>
    </source>
</evidence>
<comment type="caution">
    <text evidence="24">The sequence shown here is derived from an EMBL/GenBank/DDBJ whole genome shotgun (WGS) entry which is preliminary data.</text>
</comment>
<dbReference type="InterPro" id="IPR005467">
    <property type="entry name" value="His_kinase_dom"/>
</dbReference>
<gene>
    <name evidence="24" type="ORF">SAMN05216577_14122</name>
</gene>
<evidence type="ECO:0000256" key="14">
    <source>
        <dbReference type="ARBA" id="ARBA00023012"/>
    </source>
</evidence>
<dbReference type="AlphaFoldDB" id="A0AAQ1KMQ0"/>
<evidence type="ECO:0000256" key="11">
    <source>
        <dbReference type="ARBA" id="ARBA00022777"/>
    </source>
</evidence>
<keyword evidence="5" id="KW-0997">Cell inner membrane</keyword>
<dbReference type="Gene3D" id="1.10.287.130">
    <property type="match status" value="1"/>
</dbReference>
<dbReference type="Proteomes" id="UP000183385">
    <property type="component" value="Unassembled WGS sequence"/>
</dbReference>
<dbReference type="InterPro" id="IPR003661">
    <property type="entry name" value="HisK_dim/P_dom"/>
</dbReference>
<sequence length="1198" mass="130410">MSPVRGLILCSALLLGAAPALAVDQPPLQPLTLSGYSAHMPNSWLSPAERDWLAQRGPLRVGVAQVDRPPLQIVGGGRLEGVSADYLGLLAGSYQRVYAYPSREAALEALRKGEIDMVCGGTASEAEARGLLLSRAYLQDQPVLVSDDARPFDASRPGTTLALVADYLRLAQVQAAYPNSRVLLFASPLRALEALSLGNVDGMLGDALSVHYLINMNYLFNLRIDNFAPLESAGFGFLMRPGEERLLGLVDRGLARIDVQRNEEILRRWSAGERLRLGGQRVVLTPRENRWLAEHPRVPVVVNRHSGSLAQADADGRVSGIARDYLDLLGQRSGLRFAYAAVDDYADVFRELHAGRAWLTPVVPPSNEGLALLPPYLRATMLLVMRKDAAAVHDLHDLAGKRVSIAIDPYLNRALIERYPDTRLESAGNQRQALREVAEQRSEAAVSTLFSARALIAGEFKDSLKVAGILEDLSTPFSIGVRPDQPELYSILEKAQLSVDPEEVAELVRRWEPRLASGGGDFWAEHRQAILSGAALAGALVLLSLVWGFYLNRQVLRTRRAERRLGAQVGLLNELIEALPNPVYRLDREGHLDLCNQAMLRMFDARLEDCLGKAIGELGWFPEEEAERLMQVHRQQVTDGEMPAPGDYVLRLRDGDHYVYHWAVAQHDGDGVVQGVIGGWVDLTERQQLINQLERERQRADQASAAKSQFLSTMSHEIRTPMNAIVGLQELVLEKARGGVLDREALEVAQDAARALLMLIGNVLDLARIESGRIDSTPQPALLRREIEGAVALFAGLATQKGLGLDLETEGELDRWVLLDALRFKQVLFNLLNNAVKFTERGGVRVRASAQRQGERLELLVEVIDSGIGISAEDQARLFQPFVQVEPGARGQGTGLGLHISQRLVQLMGGAFGLRSEPGQGSCFSVRLPLALTEAPPDATQPGASASATGALRVLAVDDHPANRMVFHQQLAHLGHSATLAAGGEEGWQAWLAGDFDAVISDCRMPGVDGYELSRRIRAHEREQGRRRCRVIGATANAQEEEVQRCRDAGMDQVLFKPLTLDMLAQALAGAQRMAPAGLAEPAAEATFDLRGLFGPQPLESEAAREFVRTLAQANAGDIEQLHQARSRGDRKALGDLAHRLAGAAAIIGAAEAEGHCRALQRICEGDGEGLEARLGQADAALAALQRALADWLARAAG</sequence>
<dbReference type="CDD" id="cd00082">
    <property type="entry name" value="HisKA"/>
    <property type="match status" value="1"/>
</dbReference>
<dbReference type="InterPro" id="IPR013656">
    <property type="entry name" value="PAS_4"/>
</dbReference>